<proteinExistence type="predicted"/>
<evidence type="ECO:0000256" key="1">
    <source>
        <dbReference type="SAM" id="Phobius"/>
    </source>
</evidence>
<evidence type="ECO:0000313" key="3">
    <source>
        <dbReference type="Proteomes" id="UP001139502"/>
    </source>
</evidence>
<keyword evidence="1" id="KW-1133">Transmembrane helix</keyword>
<dbReference type="EMBL" id="JANAFB010000017">
    <property type="protein sequence ID" value="MCP3426050.1"/>
    <property type="molecule type" value="Genomic_DNA"/>
</dbReference>
<comment type="caution">
    <text evidence="2">The sequence shown here is derived from an EMBL/GenBank/DDBJ whole genome shotgun (WGS) entry which is preliminary data.</text>
</comment>
<keyword evidence="1" id="KW-0472">Membrane</keyword>
<feature type="transmembrane region" description="Helical" evidence="1">
    <location>
        <begin position="40"/>
        <end position="58"/>
    </location>
</feature>
<organism evidence="2 3">
    <name type="scientific">Rothia santali</name>
    <dbReference type="NCBI Taxonomy" id="2949643"/>
    <lineage>
        <taxon>Bacteria</taxon>
        <taxon>Bacillati</taxon>
        <taxon>Actinomycetota</taxon>
        <taxon>Actinomycetes</taxon>
        <taxon>Micrococcales</taxon>
        <taxon>Micrococcaceae</taxon>
        <taxon>Rothia</taxon>
    </lineage>
</organism>
<keyword evidence="1" id="KW-0812">Transmembrane</keyword>
<reference evidence="2" key="1">
    <citation type="submission" date="2022-06" db="EMBL/GenBank/DDBJ databases">
        <title>Rothia sp. isolated from sandalwood seedling.</title>
        <authorList>
            <person name="Tuikhar N."/>
            <person name="Kirdat K."/>
            <person name="Thorat V."/>
            <person name="Swetha P."/>
            <person name="Padma S."/>
            <person name="Sundararaj R."/>
            <person name="Yadav A."/>
        </authorList>
    </citation>
    <scope>NUCLEOTIDE SEQUENCE</scope>
    <source>
        <strain evidence="2">AR01</strain>
    </source>
</reference>
<sequence>MAETSTRGTVGGVLILVGGILCVFVLGASISTFVAGWPDLGYLAWIIFIALPLIHFGGKMRKSTGNGIVEQ</sequence>
<gene>
    <name evidence="2" type="ORF">NBM05_08545</name>
</gene>
<dbReference type="RefSeq" id="WP_254166542.1">
    <property type="nucleotide sequence ID" value="NZ_JANAFB010000017.1"/>
</dbReference>
<name>A0A9X2HDD6_9MICC</name>
<accession>A0A9X2HDD6</accession>
<dbReference type="Proteomes" id="UP001139502">
    <property type="component" value="Unassembled WGS sequence"/>
</dbReference>
<dbReference type="AlphaFoldDB" id="A0A9X2HDD6"/>
<evidence type="ECO:0000313" key="2">
    <source>
        <dbReference type="EMBL" id="MCP3426050.1"/>
    </source>
</evidence>
<keyword evidence="3" id="KW-1185">Reference proteome</keyword>
<protein>
    <submittedName>
        <fullName evidence="2">Uncharacterized protein</fullName>
    </submittedName>
</protein>
<feature type="transmembrane region" description="Helical" evidence="1">
    <location>
        <begin position="12"/>
        <end position="34"/>
    </location>
</feature>